<reference evidence="2" key="1">
    <citation type="submission" date="2016-10" db="EMBL/GenBank/DDBJ databases">
        <authorList>
            <person name="Varghese N."/>
            <person name="Submissions S."/>
        </authorList>
    </citation>
    <scope>NUCLEOTIDE SEQUENCE [LARGE SCALE GENOMIC DNA]</scope>
    <source>
        <strain evidence="2">S9</strain>
    </source>
</reference>
<dbReference type="EMBL" id="FOGT01000007">
    <property type="protein sequence ID" value="SES06950.1"/>
    <property type="molecule type" value="Genomic_DNA"/>
</dbReference>
<proteinExistence type="predicted"/>
<dbReference type="STRING" id="1601833.SAMN05518684_107114"/>
<dbReference type="Proteomes" id="UP000198571">
    <property type="component" value="Unassembled WGS sequence"/>
</dbReference>
<evidence type="ECO:0000313" key="2">
    <source>
        <dbReference type="Proteomes" id="UP000198571"/>
    </source>
</evidence>
<keyword evidence="2" id="KW-1185">Reference proteome</keyword>
<sequence>MQGLGYEFFKQQWPFITKSQMREHYLKLAIKRPLLIINWR</sequence>
<evidence type="ECO:0000313" key="1">
    <source>
        <dbReference type="EMBL" id="SES06950.1"/>
    </source>
</evidence>
<name>A0A1H9UBM9_9BACI</name>
<gene>
    <name evidence="1" type="ORF">SAMN05518684_107114</name>
</gene>
<dbReference type="AlphaFoldDB" id="A0A1H9UBM9"/>
<organism evidence="1 2">
    <name type="scientific">Salipaludibacillus aurantiacus</name>
    <dbReference type="NCBI Taxonomy" id="1601833"/>
    <lineage>
        <taxon>Bacteria</taxon>
        <taxon>Bacillati</taxon>
        <taxon>Bacillota</taxon>
        <taxon>Bacilli</taxon>
        <taxon>Bacillales</taxon>
        <taxon>Bacillaceae</taxon>
    </lineage>
</organism>
<accession>A0A1H9UBM9</accession>
<protein>
    <submittedName>
        <fullName evidence="1">Uncharacterized protein</fullName>
    </submittedName>
</protein>